<protein>
    <submittedName>
        <fullName evidence="2">SUEL-type lectin domain-containing protein</fullName>
    </submittedName>
</protein>
<name>A0A1I8A4P6_9BILA</name>
<reference evidence="2" key="1">
    <citation type="submission" date="2016-11" db="UniProtKB">
        <authorList>
            <consortium name="WormBaseParasite"/>
        </authorList>
    </citation>
    <scope>IDENTIFICATION</scope>
</reference>
<organism evidence="1 2">
    <name type="scientific">Steinernema glaseri</name>
    <dbReference type="NCBI Taxonomy" id="37863"/>
    <lineage>
        <taxon>Eukaryota</taxon>
        <taxon>Metazoa</taxon>
        <taxon>Ecdysozoa</taxon>
        <taxon>Nematoda</taxon>
        <taxon>Chromadorea</taxon>
        <taxon>Rhabditida</taxon>
        <taxon>Tylenchina</taxon>
        <taxon>Panagrolaimomorpha</taxon>
        <taxon>Strongyloidoidea</taxon>
        <taxon>Steinernematidae</taxon>
        <taxon>Steinernema</taxon>
    </lineage>
</organism>
<accession>A0A1I8A4P6</accession>
<evidence type="ECO:0000313" key="1">
    <source>
        <dbReference type="Proteomes" id="UP000095287"/>
    </source>
</evidence>
<proteinExistence type="predicted"/>
<sequence length="285" mass="32037">MVQYERETTIKEGEGAKGVETLTCLSEFRNHFIIDLSVTSRNFRMYCNDREGACLCNKALEYTSYFQQSYVFELRAQCEGKGQCAVNAYEKNKVLQRDIHYVSCGKCADKIKLDKSPPRKPCLQRIEDVEKSKPIEVCDVDQKKVVNKLQIDYLLPRATISYRGLRNGVIRCLYPQGAVIYYYNIGLGKSSNYTVGINGGCVETKNNKFYTAEGNFYIGQYCGKDGNCTVIAEGGTMTPINGGKTYTEEAQKIGDEKKPFDDTDAYLRDIVSVTEGSCPPKKCVT</sequence>
<keyword evidence="1" id="KW-1185">Reference proteome</keyword>
<dbReference type="WBParaSite" id="L893_g32559.t1">
    <property type="protein sequence ID" value="L893_g32559.t1"/>
    <property type="gene ID" value="L893_g32559"/>
</dbReference>
<dbReference type="Proteomes" id="UP000095287">
    <property type="component" value="Unplaced"/>
</dbReference>
<dbReference type="AlphaFoldDB" id="A0A1I8A4P6"/>
<evidence type="ECO:0000313" key="2">
    <source>
        <dbReference type="WBParaSite" id="L893_g32559.t1"/>
    </source>
</evidence>